<name>A0ABV2QR92_9MICO</name>
<comment type="similarity">
    <text evidence="2">Belongs to the DegT/DnrJ/EryC1 family.</text>
</comment>
<dbReference type="EC" id="1.17.1.1" evidence="3"/>
<protein>
    <submittedName>
        <fullName evidence="3">CDP-6-deoxy-D-xylo-4-hexulose-3-dehydrase</fullName>
        <ecNumber evidence="3">1.17.1.1</ecNumber>
    </submittedName>
</protein>
<dbReference type="EMBL" id="JBEPSJ010000004">
    <property type="protein sequence ID" value="MET4583507.1"/>
    <property type="molecule type" value="Genomic_DNA"/>
</dbReference>
<evidence type="ECO:0000313" key="3">
    <source>
        <dbReference type="EMBL" id="MET4583507.1"/>
    </source>
</evidence>
<keyword evidence="2" id="KW-0663">Pyridoxal phosphate</keyword>
<dbReference type="InterPro" id="IPR015421">
    <property type="entry name" value="PyrdxlP-dep_Trfase_major"/>
</dbReference>
<evidence type="ECO:0000256" key="2">
    <source>
        <dbReference type="RuleBase" id="RU004508"/>
    </source>
</evidence>
<evidence type="ECO:0000313" key="4">
    <source>
        <dbReference type="Proteomes" id="UP001549257"/>
    </source>
</evidence>
<dbReference type="CDD" id="cd00616">
    <property type="entry name" value="AHBA_syn"/>
    <property type="match status" value="1"/>
</dbReference>
<dbReference type="GO" id="GO:0047099">
    <property type="term" value="F:CDP-4-dehydro-6-deoxyglucose reductase activity"/>
    <property type="evidence" value="ECO:0007669"/>
    <property type="project" value="UniProtKB-EC"/>
</dbReference>
<comment type="cofactor">
    <cofactor evidence="1">
        <name>pyridoxal 5'-phosphate</name>
        <dbReference type="ChEBI" id="CHEBI:597326"/>
    </cofactor>
</comment>
<dbReference type="Proteomes" id="UP001549257">
    <property type="component" value="Unassembled WGS sequence"/>
</dbReference>
<dbReference type="RefSeq" id="WP_354025677.1">
    <property type="nucleotide sequence ID" value="NZ_JBEPSJ010000004.1"/>
</dbReference>
<dbReference type="PANTHER" id="PTHR30244">
    <property type="entry name" value="TRANSAMINASE"/>
    <property type="match status" value="1"/>
</dbReference>
<dbReference type="Pfam" id="PF01041">
    <property type="entry name" value="DegT_DnrJ_EryC1"/>
    <property type="match status" value="1"/>
</dbReference>
<sequence length="395" mass="42849">MTTPEPVVGFPLATSSWDEREYAALQRVIESGRFTMGPLVAQFERDFAEHFGAGFGVMVNSGSSANLIAIAAAVLDPRSDLNAGDEVLVPAVSWATTYYPLSQYGLTLKFVDVDVNTLNMDLDLAAAAIGPKTKAIFAVNLLGNPNDFAKLTALADEHDLLLFEDNCESLGATFDGKAAGTFGQMGTFSAFFSHHISTMEGGMVLTDDEQLHQMLTSLRAHGWTRELPMENFVHDKSGDPFEDLFRFVLPGYNVRPLEMSGALGIEQLAKVPSLVAGRRENAAYFVEKFEDLSTVRTQAEVGESSWFGFSLLLEGSLAGRRPEVVAALTAKAIEARPIVAGNFTRNPVMKYLPSVVPDTLPAADKVHDDGLFVGNHHFPVHESIDLLYDTIAALS</sequence>
<organism evidence="3 4">
    <name type="scientific">Conyzicola nivalis</name>
    <dbReference type="NCBI Taxonomy" id="1477021"/>
    <lineage>
        <taxon>Bacteria</taxon>
        <taxon>Bacillati</taxon>
        <taxon>Actinomycetota</taxon>
        <taxon>Actinomycetes</taxon>
        <taxon>Micrococcales</taxon>
        <taxon>Microbacteriaceae</taxon>
        <taxon>Conyzicola</taxon>
    </lineage>
</organism>
<dbReference type="InterPro" id="IPR000653">
    <property type="entry name" value="DegT/StrS_aminotransferase"/>
</dbReference>
<reference evidence="3 4" key="1">
    <citation type="submission" date="2024-06" db="EMBL/GenBank/DDBJ databases">
        <title>Sorghum-associated microbial communities from plants grown in Nebraska, USA.</title>
        <authorList>
            <person name="Schachtman D."/>
        </authorList>
    </citation>
    <scope>NUCLEOTIDE SEQUENCE [LARGE SCALE GENOMIC DNA]</scope>
    <source>
        <strain evidence="3 4">2857</strain>
    </source>
</reference>
<gene>
    <name evidence="3" type="ORF">ABIE21_003033</name>
</gene>
<proteinExistence type="inferred from homology"/>
<evidence type="ECO:0000256" key="1">
    <source>
        <dbReference type="ARBA" id="ARBA00001933"/>
    </source>
</evidence>
<keyword evidence="3" id="KW-0560">Oxidoreductase</keyword>
<dbReference type="InterPro" id="IPR015424">
    <property type="entry name" value="PyrdxlP-dep_Trfase"/>
</dbReference>
<comment type="caution">
    <text evidence="3">The sequence shown here is derived from an EMBL/GenBank/DDBJ whole genome shotgun (WGS) entry which is preliminary data.</text>
</comment>
<dbReference type="InterPro" id="IPR015422">
    <property type="entry name" value="PyrdxlP-dep_Trfase_small"/>
</dbReference>
<dbReference type="Gene3D" id="3.40.640.10">
    <property type="entry name" value="Type I PLP-dependent aspartate aminotransferase-like (Major domain)"/>
    <property type="match status" value="1"/>
</dbReference>
<accession>A0ABV2QR92</accession>
<dbReference type="SUPFAM" id="SSF53383">
    <property type="entry name" value="PLP-dependent transferases"/>
    <property type="match status" value="1"/>
</dbReference>
<dbReference type="Gene3D" id="3.90.1150.10">
    <property type="entry name" value="Aspartate Aminotransferase, domain 1"/>
    <property type="match status" value="1"/>
</dbReference>
<dbReference type="PIRSF" id="PIRSF000390">
    <property type="entry name" value="PLP_StrS"/>
    <property type="match status" value="1"/>
</dbReference>
<dbReference type="PANTHER" id="PTHR30244:SF34">
    <property type="entry name" value="DTDP-4-AMINO-4,6-DIDEOXYGALACTOSE TRANSAMINASE"/>
    <property type="match status" value="1"/>
</dbReference>
<keyword evidence="4" id="KW-1185">Reference proteome</keyword>